<name>A0A428PTE1_9HYPO</name>
<dbReference type="AlphaFoldDB" id="A0A428PTE1"/>
<evidence type="ECO:0000313" key="2">
    <source>
        <dbReference type="EMBL" id="RSL56311.1"/>
    </source>
</evidence>
<sequence length="92" mass="11016">MSPNFRTKLQLGYLTDGKWRNVMEERVGRSAYRLNVPTHWRMHPVISVDQLEPAPSDPFERYTHDTEGVRVTDRKPSRILQQRTHDQHTQYR</sequence>
<feature type="region of interest" description="Disordered" evidence="1">
    <location>
        <begin position="59"/>
        <end position="92"/>
    </location>
</feature>
<evidence type="ECO:0000256" key="1">
    <source>
        <dbReference type="SAM" id="MobiDB-lite"/>
    </source>
</evidence>
<organism evidence="2 3">
    <name type="scientific">Fusarium duplospermum</name>
    <dbReference type="NCBI Taxonomy" id="1325734"/>
    <lineage>
        <taxon>Eukaryota</taxon>
        <taxon>Fungi</taxon>
        <taxon>Dikarya</taxon>
        <taxon>Ascomycota</taxon>
        <taxon>Pezizomycotina</taxon>
        <taxon>Sordariomycetes</taxon>
        <taxon>Hypocreomycetidae</taxon>
        <taxon>Hypocreales</taxon>
        <taxon>Nectriaceae</taxon>
        <taxon>Fusarium</taxon>
        <taxon>Fusarium solani species complex</taxon>
    </lineage>
</organism>
<accession>A0A428PTE1</accession>
<comment type="caution">
    <text evidence="2">The sequence shown here is derived from an EMBL/GenBank/DDBJ whole genome shotgun (WGS) entry which is preliminary data.</text>
</comment>
<gene>
    <name evidence="2" type="ORF">CEP54_008910</name>
</gene>
<reference evidence="2 3" key="1">
    <citation type="submission" date="2017-06" db="EMBL/GenBank/DDBJ databases">
        <title>Comparative genomic analysis of Ambrosia Fusariam Clade fungi.</title>
        <authorList>
            <person name="Stajich J.E."/>
            <person name="Carrillo J."/>
            <person name="Kijimoto T."/>
            <person name="Eskalen A."/>
            <person name="O'Donnell K."/>
            <person name="Kasson M."/>
        </authorList>
    </citation>
    <scope>NUCLEOTIDE SEQUENCE [LARGE SCALE GENOMIC DNA]</scope>
    <source>
        <strain evidence="2 3">NRRL62584</strain>
    </source>
</reference>
<feature type="compositionally biased region" description="Basic and acidic residues" evidence="1">
    <location>
        <begin position="83"/>
        <end position="92"/>
    </location>
</feature>
<dbReference type="EMBL" id="NKCI01000093">
    <property type="protein sequence ID" value="RSL56311.1"/>
    <property type="molecule type" value="Genomic_DNA"/>
</dbReference>
<evidence type="ECO:0000313" key="3">
    <source>
        <dbReference type="Proteomes" id="UP000288168"/>
    </source>
</evidence>
<feature type="compositionally biased region" description="Basic and acidic residues" evidence="1">
    <location>
        <begin position="59"/>
        <end position="76"/>
    </location>
</feature>
<dbReference type="OrthoDB" id="4779840at2759"/>
<keyword evidence="3" id="KW-1185">Reference proteome</keyword>
<dbReference type="Proteomes" id="UP000288168">
    <property type="component" value="Unassembled WGS sequence"/>
</dbReference>
<proteinExistence type="predicted"/>
<protein>
    <submittedName>
        <fullName evidence="2">Uncharacterized protein</fullName>
    </submittedName>
</protein>